<comment type="caution">
    <text evidence="6">The sequence shown here is derived from an EMBL/GenBank/DDBJ whole genome shotgun (WGS) entry which is preliminary data.</text>
</comment>
<dbReference type="Pfam" id="PF00127">
    <property type="entry name" value="Copper-bind"/>
    <property type="match status" value="1"/>
</dbReference>
<evidence type="ECO:0000256" key="4">
    <source>
        <dbReference type="SAM" id="Phobius"/>
    </source>
</evidence>
<proteinExistence type="predicted"/>
<keyword evidence="7" id="KW-1185">Reference proteome</keyword>
<dbReference type="EMBL" id="RKLU01000001">
    <property type="protein sequence ID" value="TQQ83360.1"/>
    <property type="molecule type" value="Genomic_DNA"/>
</dbReference>
<dbReference type="GO" id="GO:0009055">
    <property type="term" value="F:electron transfer activity"/>
    <property type="evidence" value="ECO:0007669"/>
    <property type="project" value="InterPro"/>
</dbReference>
<evidence type="ECO:0000256" key="3">
    <source>
        <dbReference type="PIRSR" id="PIRSR602387-1"/>
    </source>
</evidence>
<evidence type="ECO:0000256" key="1">
    <source>
        <dbReference type="ARBA" id="ARBA00022723"/>
    </source>
</evidence>
<dbReference type="GO" id="GO:0005507">
    <property type="term" value="F:copper ion binding"/>
    <property type="evidence" value="ECO:0007669"/>
    <property type="project" value="InterPro"/>
</dbReference>
<accession>A0A8J8PDL3</accession>
<name>A0A8J8PDL3_9EURY</name>
<feature type="binding site" evidence="3">
    <location>
        <position position="142"/>
    </location>
    <ligand>
        <name>Cu cation</name>
        <dbReference type="ChEBI" id="CHEBI:23378"/>
    </ligand>
</feature>
<feature type="binding site" evidence="3">
    <location>
        <position position="134"/>
    </location>
    <ligand>
        <name>Cu cation</name>
        <dbReference type="ChEBI" id="CHEBI:23378"/>
    </ligand>
</feature>
<keyword evidence="1 3" id="KW-0479">Metal-binding</keyword>
<sequence length="217" mass="21836">MKRRDLLRTAAGAGAAAGAATATAGTAAAQTTMPDFGSHLSNVDGGTEDLRGNSEVTVEVGASGNGGNLAFSPAGIWIDPGTTVIWEWTGEGGGHNVETVDGPASLGSETVSESGFTYEFEFTEDHAGITNYQCGPHASLGMKGAVAVGGDVPTVEVGGGGGAAWPVSLEDFAHDVGVPIQKHYVGIASFLGIAVSLVFTFYVLKYGESPNTGRGGA</sequence>
<keyword evidence="4" id="KW-0472">Membrane</keyword>
<feature type="transmembrane region" description="Helical" evidence="4">
    <location>
        <begin position="184"/>
        <end position="204"/>
    </location>
</feature>
<feature type="domain" description="Blue (type 1) copper" evidence="5">
    <location>
        <begin position="59"/>
        <end position="148"/>
    </location>
</feature>
<dbReference type="Proteomes" id="UP000705823">
    <property type="component" value="Unassembled WGS sequence"/>
</dbReference>
<feature type="binding site" evidence="3">
    <location>
        <position position="137"/>
    </location>
    <ligand>
        <name>Cu cation</name>
        <dbReference type="ChEBI" id="CHEBI:23378"/>
    </ligand>
</feature>
<evidence type="ECO:0000259" key="5">
    <source>
        <dbReference type="Pfam" id="PF00127"/>
    </source>
</evidence>
<keyword evidence="4" id="KW-1133">Transmembrane helix</keyword>
<keyword evidence="4" id="KW-0812">Transmembrane</keyword>
<dbReference type="SUPFAM" id="SSF49503">
    <property type="entry name" value="Cupredoxins"/>
    <property type="match status" value="1"/>
</dbReference>
<feature type="binding site" evidence="3">
    <location>
        <position position="95"/>
    </location>
    <ligand>
        <name>Cu cation</name>
        <dbReference type="ChEBI" id="CHEBI:23378"/>
    </ligand>
</feature>
<evidence type="ECO:0000313" key="6">
    <source>
        <dbReference type="EMBL" id="TQQ83360.1"/>
    </source>
</evidence>
<protein>
    <submittedName>
        <fullName evidence="6">Halocyanin domain-containing protein</fullName>
    </submittedName>
</protein>
<keyword evidence="2 3" id="KW-0186">Copper</keyword>
<dbReference type="RefSeq" id="WP_142978266.1">
    <property type="nucleotide sequence ID" value="NZ_RKLU01000001.1"/>
</dbReference>
<comment type="cofactor">
    <cofactor evidence="3">
        <name>Cu(2+)</name>
        <dbReference type="ChEBI" id="CHEBI:29036"/>
    </cofactor>
    <text evidence="3">The crystal structure with reduced Cu(1+) has also been determined.</text>
</comment>
<dbReference type="NCBIfam" id="TIGR03102">
    <property type="entry name" value="halo_cynanin"/>
    <property type="match status" value="1"/>
</dbReference>
<organism evidence="6 7">
    <name type="scientific">Halonotius terrestris</name>
    <dbReference type="NCBI Taxonomy" id="2487750"/>
    <lineage>
        <taxon>Archaea</taxon>
        <taxon>Methanobacteriati</taxon>
        <taxon>Methanobacteriota</taxon>
        <taxon>Stenosarchaea group</taxon>
        <taxon>Halobacteria</taxon>
        <taxon>Halobacteriales</taxon>
        <taxon>Haloferacaceae</taxon>
        <taxon>Halonotius</taxon>
    </lineage>
</organism>
<dbReference type="PRINTS" id="PR00157">
    <property type="entry name" value="PLASTOCYANIN"/>
</dbReference>
<dbReference type="Gene3D" id="2.60.40.420">
    <property type="entry name" value="Cupredoxins - blue copper proteins"/>
    <property type="match status" value="1"/>
</dbReference>
<dbReference type="PROSITE" id="PS51318">
    <property type="entry name" value="TAT"/>
    <property type="match status" value="1"/>
</dbReference>
<reference evidence="6" key="1">
    <citation type="submission" date="2019-02" db="EMBL/GenBank/DDBJ databases">
        <title>Halonotius sp. a new haloarchaeum isolated from saline soil.</title>
        <authorList>
            <person name="Duran-Viseras A."/>
            <person name="Sanchez-Porro C."/>
            <person name="Ventosa A."/>
        </authorList>
    </citation>
    <scope>NUCLEOTIDE SEQUENCE</scope>
    <source>
        <strain evidence="6">F15B</strain>
    </source>
</reference>
<gene>
    <name evidence="6" type="ORF">EGH24_00735</name>
</gene>
<dbReference type="InterPro" id="IPR000923">
    <property type="entry name" value="BlueCu_1"/>
</dbReference>
<dbReference type="AlphaFoldDB" id="A0A8J8PDL3"/>
<evidence type="ECO:0000313" key="7">
    <source>
        <dbReference type="Proteomes" id="UP000705823"/>
    </source>
</evidence>
<dbReference type="InterPro" id="IPR006311">
    <property type="entry name" value="TAT_signal"/>
</dbReference>
<dbReference type="InterPro" id="IPR002387">
    <property type="entry name" value="Plastocyanin"/>
</dbReference>
<dbReference type="InterPro" id="IPR017533">
    <property type="entry name" value="Halocyanin"/>
</dbReference>
<evidence type="ECO:0000256" key="2">
    <source>
        <dbReference type="ARBA" id="ARBA00023008"/>
    </source>
</evidence>
<dbReference type="OrthoDB" id="186995at2157"/>
<dbReference type="InterPro" id="IPR008972">
    <property type="entry name" value="Cupredoxin"/>
</dbReference>